<keyword evidence="1" id="KW-0472">Membrane</keyword>
<keyword evidence="1" id="KW-0812">Transmembrane</keyword>
<name>A0A934Q995_9MICO</name>
<proteinExistence type="predicted"/>
<keyword evidence="1" id="KW-1133">Transmembrane helix</keyword>
<gene>
    <name evidence="3" type="ORF">JD276_12465</name>
</gene>
<evidence type="ECO:0000259" key="2">
    <source>
        <dbReference type="Pfam" id="PF20990"/>
    </source>
</evidence>
<accession>A0A934Q995</accession>
<feature type="transmembrane region" description="Helical" evidence="1">
    <location>
        <begin position="214"/>
        <end position="234"/>
    </location>
</feature>
<reference evidence="3" key="1">
    <citation type="submission" date="2020-12" db="EMBL/GenBank/DDBJ databases">
        <title>Leucobacter sp. CAS1, isolated from Chromium sludge.</title>
        <authorList>
            <person name="Xu Z."/>
        </authorList>
    </citation>
    <scope>NUCLEOTIDE SEQUENCE</scope>
    <source>
        <strain evidence="3">CSA1</strain>
    </source>
</reference>
<feature type="transmembrane region" description="Helical" evidence="1">
    <location>
        <begin position="187"/>
        <end position="208"/>
    </location>
</feature>
<comment type="caution">
    <text evidence="3">The sequence shown here is derived from an EMBL/GenBank/DDBJ whole genome shotgun (WGS) entry which is preliminary data.</text>
</comment>
<feature type="transmembrane region" description="Helical" evidence="1">
    <location>
        <begin position="357"/>
        <end position="381"/>
    </location>
</feature>
<evidence type="ECO:0000313" key="3">
    <source>
        <dbReference type="EMBL" id="MBK0419848.1"/>
    </source>
</evidence>
<evidence type="ECO:0000256" key="1">
    <source>
        <dbReference type="SAM" id="Phobius"/>
    </source>
</evidence>
<dbReference type="Pfam" id="PF20990">
    <property type="entry name" value="DUF2207_C"/>
    <property type="match status" value="1"/>
</dbReference>
<keyword evidence="4" id="KW-1185">Reference proteome</keyword>
<sequence length="384" mass="41925">MTDPSVIIGFLLIGVALASIGLLIVAISRAAAHGLPSSRVVEYAPPPTGSIFEHGLAARADRRVLTAAVIDLAVRGRIRVLTARTRRRAIAIEVHAGASLTPEERDFLGAFRPAAMRPRQQQRHLRALRDIGIAVDRPESAPDVVFLRGRGAFRGYRRRRLTEFFDATRRRMTADGFTRRAPNSVHLVLLSLLFLAVLAIGLVLMLGAAVEGEWLGGVAVLVDVALVFWVLTLAPPPLLRFTDRGQELRRHLSGLRDYMRLAEQDRLRMLQSPEGALRTPAGALTPGGAALGLRPQPTAGDPVAQSALDRFELIERLLPYAILFRQERAWQREFEHLGGAVDVSQNMRVLGGTLEGVVVVLQALVIIGQIVRAVGGILSLFGRH</sequence>
<evidence type="ECO:0000313" key="4">
    <source>
        <dbReference type="Proteomes" id="UP000608530"/>
    </source>
</evidence>
<protein>
    <submittedName>
        <fullName evidence="3">DUF2207 domain-containing protein</fullName>
    </submittedName>
</protein>
<feature type="domain" description="Predicted membrane protein YciQ-like C-terminal" evidence="2">
    <location>
        <begin position="54"/>
        <end position="276"/>
    </location>
</feature>
<dbReference type="RefSeq" id="WP_200115985.1">
    <property type="nucleotide sequence ID" value="NZ_JAEHOH010000017.1"/>
</dbReference>
<dbReference type="AlphaFoldDB" id="A0A934Q995"/>
<feature type="transmembrane region" description="Helical" evidence="1">
    <location>
        <begin position="6"/>
        <end position="27"/>
    </location>
</feature>
<organism evidence="3 4">
    <name type="scientific">Leucobacter chromiisoli</name>
    <dbReference type="NCBI Taxonomy" id="2796471"/>
    <lineage>
        <taxon>Bacteria</taxon>
        <taxon>Bacillati</taxon>
        <taxon>Actinomycetota</taxon>
        <taxon>Actinomycetes</taxon>
        <taxon>Micrococcales</taxon>
        <taxon>Microbacteriaceae</taxon>
        <taxon>Leucobacter</taxon>
    </lineage>
</organism>
<dbReference type="Proteomes" id="UP000608530">
    <property type="component" value="Unassembled WGS sequence"/>
</dbReference>
<dbReference type="InterPro" id="IPR048389">
    <property type="entry name" value="YciQ-like_C"/>
</dbReference>
<dbReference type="EMBL" id="JAEHOH010000017">
    <property type="protein sequence ID" value="MBK0419848.1"/>
    <property type="molecule type" value="Genomic_DNA"/>
</dbReference>